<feature type="region of interest" description="Disordered" evidence="1">
    <location>
        <begin position="77"/>
        <end position="97"/>
    </location>
</feature>
<dbReference type="AlphaFoldDB" id="A0A8J2W0K6"/>
<feature type="transmembrane region" description="Helical" evidence="2">
    <location>
        <begin position="212"/>
        <end position="234"/>
    </location>
</feature>
<organism evidence="4 5">
    <name type="scientific">Danaus chrysippus</name>
    <name type="common">African queen</name>
    <dbReference type="NCBI Taxonomy" id="151541"/>
    <lineage>
        <taxon>Eukaryota</taxon>
        <taxon>Metazoa</taxon>
        <taxon>Ecdysozoa</taxon>
        <taxon>Arthropoda</taxon>
        <taxon>Hexapoda</taxon>
        <taxon>Insecta</taxon>
        <taxon>Pterygota</taxon>
        <taxon>Neoptera</taxon>
        <taxon>Endopterygota</taxon>
        <taxon>Lepidoptera</taxon>
        <taxon>Glossata</taxon>
        <taxon>Ditrysia</taxon>
        <taxon>Papilionoidea</taxon>
        <taxon>Nymphalidae</taxon>
        <taxon>Danainae</taxon>
        <taxon>Danaini</taxon>
        <taxon>Danaina</taxon>
        <taxon>Danaus</taxon>
        <taxon>Anosia</taxon>
    </lineage>
</organism>
<keyword evidence="2" id="KW-0812">Transmembrane</keyword>
<accession>A0A8J2W0K6</accession>
<evidence type="ECO:0000313" key="4">
    <source>
        <dbReference type="EMBL" id="CAG9573588.1"/>
    </source>
</evidence>
<evidence type="ECO:0000256" key="3">
    <source>
        <dbReference type="SAM" id="SignalP"/>
    </source>
</evidence>
<feature type="transmembrane region" description="Helical" evidence="2">
    <location>
        <begin position="240"/>
        <end position="259"/>
    </location>
</feature>
<gene>
    <name evidence="4" type="ORF">DCHRY22_LOCUS10517</name>
</gene>
<comment type="caution">
    <text evidence="4">The sequence shown here is derived from an EMBL/GenBank/DDBJ whole genome shotgun (WGS) entry which is preliminary data.</text>
</comment>
<feature type="region of interest" description="Disordered" evidence="1">
    <location>
        <begin position="285"/>
        <end position="334"/>
    </location>
</feature>
<evidence type="ECO:0000256" key="1">
    <source>
        <dbReference type="SAM" id="MobiDB-lite"/>
    </source>
</evidence>
<name>A0A8J2W0K6_9NEOP</name>
<dbReference type="Proteomes" id="UP000789524">
    <property type="component" value="Unassembled WGS sequence"/>
</dbReference>
<feature type="chain" id="PRO_5035179671" evidence="3">
    <location>
        <begin position="21"/>
        <end position="334"/>
    </location>
</feature>
<protein>
    <submittedName>
        <fullName evidence="4">(African queen) hypothetical protein</fullName>
    </submittedName>
</protein>
<dbReference type="OrthoDB" id="7429417at2759"/>
<dbReference type="EMBL" id="CAKASE010000070">
    <property type="protein sequence ID" value="CAG9573588.1"/>
    <property type="molecule type" value="Genomic_DNA"/>
</dbReference>
<evidence type="ECO:0000256" key="2">
    <source>
        <dbReference type="SAM" id="Phobius"/>
    </source>
</evidence>
<feature type="signal peptide" evidence="3">
    <location>
        <begin position="1"/>
        <end position="20"/>
    </location>
</feature>
<keyword evidence="2" id="KW-1133">Transmembrane helix</keyword>
<keyword evidence="3" id="KW-0732">Signal</keyword>
<sequence length="334" mass="38146">MASKKIFLIIFMLYISNVRSDSLIERSYEYFKGLSKNVAPSLMSILNCFGEDDAWLCAREKAGKILDSWDEEVNRQRRSWQEEADNEVSSSGRSFEEMPSKLGQEIEGALISAGDLLQHSMARALSKRDSISVKMDSKKRIEKTLKDQGQKNERSVSFRNGRGFLGDVWDLGEKALDVVADHAIESDNEENGLVDRSSIEEQRGKKKKKKKAILKLLILGAVLKAKIGTLLQILSFKLQVKFFIIALIGLGINLARFWVELKNKHQQQPQKVIYYEHAQHQHHYEHEEEPGWGPWSRSIEPEENEGELGVKNSPYRGQENNVQSYPTRPLLTLS</sequence>
<reference evidence="4" key="1">
    <citation type="submission" date="2021-09" db="EMBL/GenBank/DDBJ databases">
        <authorList>
            <person name="Martin H S."/>
        </authorList>
    </citation>
    <scope>NUCLEOTIDE SEQUENCE</scope>
</reference>
<keyword evidence="2" id="KW-0472">Membrane</keyword>
<proteinExistence type="predicted"/>
<keyword evidence="5" id="KW-1185">Reference proteome</keyword>
<evidence type="ECO:0000313" key="5">
    <source>
        <dbReference type="Proteomes" id="UP000789524"/>
    </source>
</evidence>